<accession>A0AA39YV90</accession>
<feature type="region of interest" description="Disordered" evidence="1">
    <location>
        <begin position="1"/>
        <end position="80"/>
    </location>
</feature>
<protein>
    <submittedName>
        <fullName evidence="2">Uncharacterized protein</fullName>
    </submittedName>
</protein>
<reference evidence="2" key="1">
    <citation type="submission" date="2023-06" db="EMBL/GenBank/DDBJ databases">
        <title>Multi-omics analyses reveal the molecular pathogenesis toolkit of Lasiodiplodia hormozganensis, a cross-kingdom pathogen.</title>
        <authorList>
            <person name="Felix C."/>
            <person name="Meneses R."/>
            <person name="Goncalves M.F.M."/>
            <person name="Tilleman L."/>
            <person name="Duarte A.S."/>
            <person name="Jorrin-Novo J.V."/>
            <person name="Van De Peer Y."/>
            <person name="Deforce D."/>
            <person name="Van Nieuwerburgh F."/>
            <person name="Esteves A.C."/>
            <person name="Alves A."/>
        </authorList>
    </citation>
    <scope>NUCLEOTIDE SEQUENCE</scope>
    <source>
        <strain evidence="2">CBS 339.90</strain>
    </source>
</reference>
<name>A0AA39YV90_9PEZI</name>
<dbReference type="EMBL" id="JAUJDW010000017">
    <property type="protein sequence ID" value="KAK0658616.1"/>
    <property type="molecule type" value="Genomic_DNA"/>
</dbReference>
<evidence type="ECO:0000313" key="2">
    <source>
        <dbReference type="EMBL" id="KAK0658616.1"/>
    </source>
</evidence>
<organism evidence="2 3">
    <name type="scientific">Lasiodiplodia hormozganensis</name>
    <dbReference type="NCBI Taxonomy" id="869390"/>
    <lineage>
        <taxon>Eukaryota</taxon>
        <taxon>Fungi</taxon>
        <taxon>Dikarya</taxon>
        <taxon>Ascomycota</taxon>
        <taxon>Pezizomycotina</taxon>
        <taxon>Dothideomycetes</taxon>
        <taxon>Dothideomycetes incertae sedis</taxon>
        <taxon>Botryosphaeriales</taxon>
        <taxon>Botryosphaeriaceae</taxon>
        <taxon>Lasiodiplodia</taxon>
    </lineage>
</organism>
<dbReference type="AlphaFoldDB" id="A0AA39YV90"/>
<keyword evidence="3" id="KW-1185">Reference proteome</keyword>
<evidence type="ECO:0000313" key="3">
    <source>
        <dbReference type="Proteomes" id="UP001175001"/>
    </source>
</evidence>
<feature type="region of interest" description="Disordered" evidence="1">
    <location>
        <begin position="180"/>
        <end position="284"/>
    </location>
</feature>
<comment type="caution">
    <text evidence="2">The sequence shown here is derived from an EMBL/GenBank/DDBJ whole genome shotgun (WGS) entry which is preliminary data.</text>
</comment>
<dbReference type="Proteomes" id="UP001175001">
    <property type="component" value="Unassembled WGS sequence"/>
</dbReference>
<proteinExistence type="predicted"/>
<evidence type="ECO:0000256" key="1">
    <source>
        <dbReference type="SAM" id="MobiDB-lite"/>
    </source>
</evidence>
<feature type="compositionally biased region" description="Acidic residues" evidence="1">
    <location>
        <begin position="214"/>
        <end position="241"/>
    </location>
</feature>
<gene>
    <name evidence="2" type="ORF">DIS24_g4671</name>
</gene>
<feature type="compositionally biased region" description="Basic and acidic residues" evidence="1">
    <location>
        <begin position="188"/>
        <end position="213"/>
    </location>
</feature>
<sequence>MPRRKPASKAPDKHIIAPCSAKHKKNERPKTPPHQQLVAAEPTAPRKRRAQNHEDLTTPQPLRKKTAIDNASERSLVTESHDVTPGKVVISPTGTICKCHLKPGAICWHQIHEPHVSNPRAREKYERLAPAKQAMQRVRANQAKNKSNEIEELKIDAAMVSQEGDEWLKRQNVREKRAAASNINYAQDGKENSKDWSFKEDDTKIEKSDVDVKDSEDEDEEEEDDDDDDDEDGDYVDDADDHQEQVNCREPGFEDDCEELANDGRDTDFEDDEEIPCMKNCEPH</sequence>